<keyword evidence="5" id="KW-1185">Reference proteome</keyword>
<dbReference type="InterPro" id="IPR045155">
    <property type="entry name" value="Beta-lactam_cat"/>
</dbReference>
<name>A0ABZ3C404_9ACTN</name>
<feature type="domain" description="Beta-lactamase class A catalytic" evidence="3">
    <location>
        <begin position="66"/>
        <end position="108"/>
    </location>
</feature>
<dbReference type="PROSITE" id="PS51257">
    <property type="entry name" value="PROKAR_LIPOPROTEIN"/>
    <property type="match status" value="1"/>
</dbReference>
<dbReference type="RefSeq" id="WP_232549443.1">
    <property type="nucleotide sequence ID" value="NZ_CP115965.1"/>
</dbReference>
<reference evidence="4 5" key="1">
    <citation type="journal article" date="2023" name="Environ Microbiome">
        <title>A coral-associated actinobacterium mitigates coral bleaching under heat stress.</title>
        <authorList>
            <person name="Li J."/>
            <person name="Zou Y."/>
            <person name="Li Q."/>
            <person name="Zhang J."/>
            <person name="Bourne D.G."/>
            <person name="Lyu Y."/>
            <person name="Liu C."/>
            <person name="Zhang S."/>
        </authorList>
    </citation>
    <scope>NUCLEOTIDE SEQUENCE [LARGE SCALE GENOMIC DNA]</scope>
    <source>
        <strain evidence="4 5">SCSIO 13291</strain>
    </source>
</reference>
<evidence type="ECO:0000313" key="4">
    <source>
        <dbReference type="EMBL" id="WZW97552.1"/>
    </source>
</evidence>
<dbReference type="PANTHER" id="PTHR35333:SF3">
    <property type="entry name" value="BETA-LACTAMASE-TYPE TRANSPEPTIDASE FOLD CONTAINING PROTEIN"/>
    <property type="match status" value="1"/>
</dbReference>
<evidence type="ECO:0000256" key="2">
    <source>
        <dbReference type="ARBA" id="ARBA00030171"/>
    </source>
</evidence>
<dbReference type="EMBL" id="CP115965">
    <property type="protein sequence ID" value="WZW97552.1"/>
    <property type="molecule type" value="Genomic_DNA"/>
</dbReference>
<dbReference type="InterPro" id="IPR000871">
    <property type="entry name" value="Beta-lactam_class-A"/>
</dbReference>
<evidence type="ECO:0000256" key="1">
    <source>
        <dbReference type="ARBA" id="ARBA00018879"/>
    </source>
</evidence>
<protein>
    <recommendedName>
        <fullName evidence="1">Beta-lactamase</fullName>
    </recommendedName>
    <alternativeName>
        <fullName evidence="2">Penicillinase</fullName>
    </alternativeName>
</protein>
<dbReference type="SUPFAM" id="SSF56601">
    <property type="entry name" value="beta-lactamase/transpeptidase-like"/>
    <property type="match status" value="1"/>
</dbReference>
<dbReference type="GO" id="GO:0016787">
    <property type="term" value="F:hydrolase activity"/>
    <property type="evidence" value="ECO:0007669"/>
    <property type="project" value="UniProtKB-KW"/>
</dbReference>
<sequence length="288" mass="30791">MTPPLTRRTLLLGLAGAGLAGLGLGGCANPATQLVLPTPVPDAGGTVREQLEAMMTTASANTDLLGLSVRDLRSGATYAYRGDYATQSASIAKVMIVLLALRRARAAGEQLTFEQYGLASQAIINSDNDAADALWAWVGGKQPYTELAAELGLPDTHGDDRSEFWSWTNTTPDDQRALVDALVDGTPAVATEDRMYLLDLMSKTNAEQTWGVGHDRGSHVHVQMKNGWVQFQSLDQLWAVNSIGHVVGEGRDYTAAIMCRMPTFDEGRTLVDAVGAHLFAIMGEGTLT</sequence>
<dbReference type="InterPro" id="IPR012338">
    <property type="entry name" value="Beta-lactam/transpept-like"/>
</dbReference>
<dbReference type="Gene3D" id="3.40.710.10">
    <property type="entry name" value="DD-peptidase/beta-lactamase superfamily"/>
    <property type="match status" value="1"/>
</dbReference>
<dbReference type="Pfam" id="PF13354">
    <property type="entry name" value="Beta-lactamase2"/>
    <property type="match status" value="2"/>
</dbReference>
<keyword evidence="4" id="KW-0378">Hydrolase</keyword>
<dbReference type="PROSITE" id="PS51318">
    <property type="entry name" value="TAT"/>
    <property type="match status" value="1"/>
</dbReference>
<dbReference type="PANTHER" id="PTHR35333">
    <property type="entry name" value="BETA-LACTAMASE"/>
    <property type="match status" value="1"/>
</dbReference>
<feature type="domain" description="Beta-lactamase class A catalytic" evidence="3">
    <location>
        <begin position="118"/>
        <end position="258"/>
    </location>
</feature>
<dbReference type="InterPro" id="IPR006311">
    <property type="entry name" value="TAT_signal"/>
</dbReference>
<evidence type="ECO:0000313" key="5">
    <source>
        <dbReference type="Proteomes" id="UP001434337"/>
    </source>
</evidence>
<proteinExistence type="predicted"/>
<organism evidence="4 5">
    <name type="scientific">Propioniciclava soli</name>
    <dbReference type="NCBI Taxonomy" id="2775081"/>
    <lineage>
        <taxon>Bacteria</taxon>
        <taxon>Bacillati</taxon>
        <taxon>Actinomycetota</taxon>
        <taxon>Actinomycetes</taxon>
        <taxon>Propionibacteriales</taxon>
        <taxon>Propionibacteriaceae</taxon>
        <taxon>Propioniciclava</taxon>
    </lineage>
</organism>
<accession>A0ABZ3C404</accession>
<gene>
    <name evidence="4" type="ORF">PCC79_11640</name>
</gene>
<dbReference type="Proteomes" id="UP001434337">
    <property type="component" value="Chromosome"/>
</dbReference>
<evidence type="ECO:0000259" key="3">
    <source>
        <dbReference type="Pfam" id="PF13354"/>
    </source>
</evidence>